<evidence type="ECO:0000256" key="1">
    <source>
        <dbReference type="SAM" id="MobiDB-lite"/>
    </source>
</evidence>
<dbReference type="GeneID" id="92358624"/>
<dbReference type="RefSeq" id="XP_067060242.1">
    <property type="nucleotide sequence ID" value="XM_067204690.1"/>
</dbReference>
<reference evidence="3" key="2">
    <citation type="journal article" date="2021" name="Sci. Data">
        <title>Chromosome-scale genome sequencing, assembly and annotation of six genomes from subfamily Leishmaniinae.</title>
        <authorList>
            <person name="Almutairi H."/>
            <person name="Urbaniak M.D."/>
            <person name="Bates M.D."/>
            <person name="Jariyapan N."/>
            <person name="Kwakye-Nuako G."/>
            <person name="Thomaz Soccol V."/>
            <person name="Al-Salem W.S."/>
            <person name="Dillon R.J."/>
            <person name="Bates P.A."/>
            <person name="Gatherer D."/>
        </authorList>
    </citation>
    <scope>NUCLEOTIDE SEQUENCE [LARGE SCALE GENOMIC DNA]</scope>
</reference>
<protein>
    <submittedName>
        <fullName evidence="2">Uncharacterized protein</fullName>
    </submittedName>
</protein>
<feature type="region of interest" description="Disordered" evidence="1">
    <location>
        <begin position="372"/>
        <end position="393"/>
    </location>
</feature>
<keyword evidence="3" id="KW-1185">Reference proteome</keyword>
<reference evidence="3" key="1">
    <citation type="journal article" date="2021" name="Microbiol. Resour. Announc.">
        <title>LGAAP: Leishmaniinae Genome Assembly and Annotation Pipeline.</title>
        <authorList>
            <person name="Almutairi H."/>
            <person name="Urbaniak M.D."/>
            <person name="Bates M.D."/>
            <person name="Jariyapan N."/>
            <person name="Kwakye-Nuako G."/>
            <person name="Thomaz-Soccol V."/>
            <person name="Al-Salem W.S."/>
            <person name="Dillon R.J."/>
            <person name="Bates P.A."/>
            <person name="Gatherer D."/>
        </authorList>
    </citation>
    <scope>NUCLEOTIDE SEQUENCE [LARGE SCALE GENOMIC DNA]</scope>
</reference>
<accession>A0A836H335</accession>
<dbReference type="AlphaFoldDB" id="A0A836H335"/>
<evidence type="ECO:0000313" key="2">
    <source>
        <dbReference type="EMBL" id="KAG5469976.1"/>
    </source>
</evidence>
<comment type="caution">
    <text evidence="2">The sequence shown here is derived from an EMBL/GenBank/DDBJ whole genome shotgun (WGS) entry which is preliminary data.</text>
</comment>
<organism evidence="2 3">
    <name type="scientific">Leishmania orientalis</name>
    <dbReference type="NCBI Taxonomy" id="2249476"/>
    <lineage>
        <taxon>Eukaryota</taxon>
        <taxon>Discoba</taxon>
        <taxon>Euglenozoa</taxon>
        <taxon>Kinetoplastea</taxon>
        <taxon>Metakinetoplastina</taxon>
        <taxon>Trypanosomatida</taxon>
        <taxon>Trypanosomatidae</taxon>
        <taxon>Leishmaniinae</taxon>
        <taxon>Leishmania</taxon>
    </lineage>
</organism>
<dbReference type="Proteomes" id="UP000674143">
    <property type="component" value="Unassembled WGS sequence"/>
</dbReference>
<gene>
    <name evidence="2" type="ORF">LSCM4_02664</name>
</gene>
<dbReference type="KEGG" id="loi:92358624"/>
<name>A0A836H335_9TRYP</name>
<proteinExistence type="predicted"/>
<dbReference type="EMBL" id="JAFHLR010000032">
    <property type="protein sequence ID" value="KAG5469976.1"/>
    <property type="molecule type" value="Genomic_DNA"/>
</dbReference>
<sequence>MRIGSLVLDTLTAAWRHVEGALWCSAECLFTHLIAYACGNPVRTRALARQQVYCGSLLWIFALTFTRIRFIALPISLPQPREKRSSTPAALSAVGHNCFFVMNHPKLLPSQELVVHQVSLDSFSPATASVLKFPASPLLPRSPFSNPVTAQATSPAVPCSPLSASSPIAAPSIVRPRIRQREEWESSLADVDTFVLGPNCLYTSSFDRRDPVPVRYIADKFDHAWLSRRPVLAIRRDDGVVSVVRGKTGGAGSYTPVTSNLSTTVLEDTFTALELAAHGHPEIPLERLLLYARPFLCEKDVGEEVLEELHAYWLLRRSGMGGLLPGIPDLRVTIREDNELALCHPAVLRDCPLPFKQRDWYVPVVERRRPTSADGVSSLKRPRSEASSEGTRANSLVTQLHACEAYAEKALRLSRAMLRREETRQAHMQLTLYELASLRHIVEETGEMDGVVAAPLPISALSRFLAALPPPVDSDAGLRSAAA</sequence>
<evidence type="ECO:0000313" key="3">
    <source>
        <dbReference type="Proteomes" id="UP000674143"/>
    </source>
</evidence>